<gene>
    <name evidence="4" type="ORF">J2D73_19195</name>
</gene>
<dbReference type="InterPro" id="IPR012334">
    <property type="entry name" value="Pectin_lyas_fold"/>
</dbReference>
<name>A0ABS3M145_9PROT</name>
<protein>
    <recommendedName>
        <fullName evidence="3">Rhamnogalacturonase A/B/Epimerase-like pectate lyase domain-containing protein</fullName>
    </recommendedName>
</protein>
<feature type="compositionally biased region" description="Polar residues" evidence="1">
    <location>
        <begin position="46"/>
        <end position="59"/>
    </location>
</feature>
<feature type="region of interest" description="Disordered" evidence="1">
    <location>
        <begin position="46"/>
        <end position="100"/>
    </location>
</feature>
<dbReference type="Gene3D" id="2.160.20.10">
    <property type="entry name" value="Single-stranded right-handed beta-helix, Pectin lyase-like"/>
    <property type="match status" value="1"/>
</dbReference>
<keyword evidence="5" id="KW-1185">Reference proteome</keyword>
<sequence length="562" mass="58604">MKRLLLILIFLPSLALAQSIPAMDRRVTLQGPTGLNWAMSQKADTNKGVLTNPSESNGTYAAPSITGGTSTNQSLTTPSVTGGTVSGTDESAGVAMATSGTTSRTHALHYSDTTNVMDFGAVASPTVDNTAAFQAAINAACAKVTASSGGTAYPSTGSTGAGDVFIPQGRYGVTGPIEWTCPVHVHGAGPSNTTIVWMGLGSGPLFDMAAPLTDSNRYWYDGAVYDLSVVNGGSQTGDGIKITQCNGCDVFRVNTYDLYRSVVVFAGAANGIHDFNFRQGHEQTVNGVSAGMEAFSVAIEYYGSDNNGGTGCTTADHANCTTRGDILSIFNGHVDAALDGTHEPIDCLYIHDFAATTWVKNMTCNQVRNGADIRCDNSTGIGQCPQFMNFDRLEVETNNSVGTNHNYGIAADNFAHLDCISCQLFGSQAGPNLITTSATRFPSGNFGIFGGKFQAAQGACAVFRSDDTTVEGGLFTDCGLDEVSADQWGIQFIGSTNNSVSHAQFCHDGVGATSPNMRPVGIDETTSFTLVDGSIIQNCAGGSTNLNTSTNTHNLIVNEIGP</sequence>
<evidence type="ECO:0000256" key="1">
    <source>
        <dbReference type="SAM" id="MobiDB-lite"/>
    </source>
</evidence>
<feature type="compositionally biased region" description="Low complexity" evidence="1">
    <location>
        <begin position="76"/>
        <end position="88"/>
    </location>
</feature>
<comment type="caution">
    <text evidence="4">The sequence shown here is derived from an EMBL/GenBank/DDBJ whole genome shotgun (WGS) entry which is preliminary data.</text>
</comment>
<feature type="chain" id="PRO_5046936621" description="Rhamnogalacturonase A/B/Epimerase-like pectate lyase domain-containing protein" evidence="2">
    <location>
        <begin position="18"/>
        <end position="562"/>
    </location>
</feature>
<evidence type="ECO:0000256" key="2">
    <source>
        <dbReference type="SAM" id="SignalP"/>
    </source>
</evidence>
<dbReference type="Pfam" id="PF12708">
    <property type="entry name" value="Pect-lyase_RHGA_epim"/>
    <property type="match status" value="1"/>
</dbReference>
<feature type="domain" description="Rhamnogalacturonase A/B/Epimerase-like pectate lyase" evidence="3">
    <location>
        <begin position="114"/>
        <end position="196"/>
    </location>
</feature>
<organism evidence="4 5">
    <name type="scientific">Acetobacter sacchari</name>
    <dbReference type="NCBI Taxonomy" id="2661687"/>
    <lineage>
        <taxon>Bacteria</taxon>
        <taxon>Pseudomonadati</taxon>
        <taxon>Pseudomonadota</taxon>
        <taxon>Alphaproteobacteria</taxon>
        <taxon>Acetobacterales</taxon>
        <taxon>Acetobacteraceae</taxon>
        <taxon>Acetobacter</taxon>
    </lineage>
</organism>
<proteinExistence type="predicted"/>
<evidence type="ECO:0000259" key="3">
    <source>
        <dbReference type="Pfam" id="PF12708"/>
    </source>
</evidence>
<reference evidence="4 5" key="1">
    <citation type="submission" date="2021-03" db="EMBL/GenBank/DDBJ databases">
        <title>The complete genome sequence of Acetobacter sacchari TBRC 11175.</title>
        <authorList>
            <person name="Charoenyingcharoen P."/>
            <person name="Yukphan P."/>
        </authorList>
    </citation>
    <scope>NUCLEOTIDE SEQUENCE [LARGE SCALE GENOMIC DNA]</scope>
    <source>
        <strain evidence="4 5">TBRC 11175</strain>
    </source>
</reference>
<evidence type="ECO:0000313" key="4">
    <source>
        <dbReference type="EMBL" id="MBO1361912.1"/>
    </source>
</evidence>
<evidence type="ECO:0000313" key="5">
    <source>
        <dbReference type="Proteomes" id="UP000664771"/>
    </source>
</evidence>
<dbReference type="InterPro" id="IPR011050">
    <property type="entry name" value="Pectin_lyase_fold/virulence"/>
</dbReference>
<dbReference type="EMBL" id="JAFVMF010000035">
    <property type="protein sequence ID" value="MBO1361912.1"/>
    <property type="molecule type" value="Genomic_DNA"/>
</dbReference>
<dbReference type="InterPro" id="IPR024535">
    <property type="entry name" value="RHGA/B-epi-like_pectate_lyase"/>
</dbReference>
<dbReference type="SUPFAM" id="SSF51126">
    <property type="entry name" value="Pectin lyase-like"/>
    <property type="match status" value="1"/>
</dbReference>
<accession>A0ABS3M145</accession>
<feature type="signal peptide" evidence="2">
    <location>
        <begin position="1"/>
        <end position="17"/>
    </location>
</feature>
<dbReference type="Proteomes" id="UP000664771">
    <property type="component" value="Unassembled WGS sequence"/>
</dbReference>
<keyword evidence="2" id="KW-0732">Signal</keyword>
<dbReference type="RefSeq" id="WP_207883947.1">
    <property type="nucleotide sequence ID" value="NZ_JAFVMF010000035.1"/>
</dbReference>
<feature type="compositionally biased region" description="Polar residues" evidence="1">
    <location>
        <begin position="66"/>
        <end position="75"/>
    </location>
</feature>